<evidence type="ECO:0000313" key="1">
    <source>
        <dbReference type="EMBL" id="KAF2840420.1"/>
    </source>
</evidence>
<dbReference type="Proteomes" id="UP000799429">
    <property type="component" value="Unassembled WGS sequence"/>
</dbReference>
<keyword evidence="2" id="KW-1185">Reference proteome</keyword>
<protein>
    <submittedName>
        <fullName evidence="1">Uncharacterized protein</fullName>
    </submittedName>
</protein>
<accession>A0A9P4VSG3</accession>
<dbReference type="AlphaFoldDB" id="A0A9P4VSG3"/>
<gene>
    <name evidence="1" type="ORF">M501DRAFT_1015475</name>
</gene>
<reference evidence="1" key="1">
    <citation type="journal article" date="2020" name="Stud. Mycol.">
        <title>101 Dothideomycetes genomes: a test case for predicting lifestyles and emergence of pathogens.</title>
        <authorList>
            <person name="Haridas S."/>
            <person name="Albert R."/>
            <person name="Binder M."/>
            <person name="Bloem J."/>
            <person name="Labutti K."/>
            <person name="Salamov A."/>
            <person name="Andreopoulos B."/>
            <person name="Baker S."/>
            <person name="Barry K."/>
            <person name="Bills G."/>
            <person name="Bluhm B."/>
            <person name="Cannon C."/>
            <person name="Castanera R."/>
            <person name="Culley D."/>
            <person name="Daum C."/>
            <person name="Ezra D."/>
            <person name="Gonzalez J."/>
            <person name="Henrissat B."/>
            <person name="Kuo A."/>
            <person name="Liang C."/>
            <person name="Lipzen A."/>
            <person name="Lutzoni F."/>
            <person name="Magnuson J."/>
            <person name="Mondo S."/>
            <person name="Nolan M."/>
            <person name="Ohm R."/>
            <person name="Pangilinan J."/>
            <person name="Park H.-J."/>
            <person name="Ramirez L."/>
            <person name="Alfaro M."/>
            <person name="Sun H."/>
            <person name="Tritt A."/>
            <person name="Yoshinaga Y."/>
            <person name="Zwiers L.-H."/>
            <person name="Turgeon B."/>
            <person name="Goodwin S."/>
            <person name="Spatafora J."/>
            <person name="Crous P."/>
            <person name="Grigoriev I."/>
        </authorList>
    </citation>
    <scope>NUCLEOTIDE SEQUENCE</scope>
    <source>
        <strain evidence="1">CBS 101060</strain>
    </source>
</reference>
<comment type="caution">
    <text evidence="1">The sequence shown here is derived from an EMBL/GenBank/DDBJ whole genome shotgun (WGS) entry which is preliminary data.</text>
</comment>
<proteinExistence type="predicted"/>
<sequence>MALPDWAIKARELYLEKPRSLLDIVRELEFLYRDPGALIPGDWANGISERDRIKRVREFLQDAGLFRVPHFIIVNGEEQVEEEMGEESEEE</sequence>
<dbReference type="EMBL" id="MU006093">
    <property type="protein sequence ID" value="KAF2840420.1"/>
    <property type="molecule type" value="Genomic_DNA"/>
</dbReference>
<evidence type="ECO:0000313" key="2">
    <source>
        <dbReference type="Proteomes" id="UP000799429"/>
    </source>
</evidence>
<name>A0A9P4VSG3_9PEZI</name>
<organism evidence="1 2">
    <name type="scientific">Patellaria atrata CBS 101060</name>
    <dbReference type="NCBI Taxonomy" id="1346257"/>
    <lineage>
        <taxon>Eukaryota</taxon>
        <taxon>Fungi</taxon>
        <taxon>Dikarya</taxon>
        <taxon>Ascomycota</taxon>
        <taxon>Pezizomycotina</taxon>
        <taxon>Dothideomycetes</taxon>
        <taxon>Dothideomycetes incertae sedis</taxon>
        <taxon>Patellariales</taxon>
        <taxon>Patellariaceae</taxon>
        <taxon>Patellaria</taxon>
    </lineage>
</organism>